<reference evidence="2" key="1">
    <citation type="journal article" date="2014" name="Front. Microbiol.">
        <title>High frequency of phylogenetically diverse reductive dehalogenase-homologous genes in deep subseafloor sedimentary metagenomes.</title>
        <authorList>
            <person name="Kawai M."/>
            <person name="Futagami T."/>
            <person name="Toyoda A."/>
            <person name="Takaki Y."/>
            <person name="Nishi S."/>
            <person name="Hori S."/>
            <person name="Arai W."/>
            <person name="Tsubouchi T."/>
            <person name="Morono Y."/>
            <person name="Uchiyama I."/>
            <person name="Ito T."/>
            <person name="Fujiyama A."/>
            <person name="Inagaki F."/>
            <person name="Takami H."/>
        </authorList>
    </citation>
    <scope>NUCLEOTIDE SEQUENCE</scope>
    <source>
        <strain evidence="2">Expedition CK06-06</strain>
    </source>
</reference>
<accession>X0VIY2</accession>
<proteinExistence type="predicted"/>
<protein>
    <recommendedName>
        <fullName evidence="1">SWIM-type domain-containing protein</fullName>
    </recommendedName>
</protein>
<evidence type="ECO:0000259" key="1">
    <source>
        <dbReference type="PROSITE" id="PS50966"/>
    </source>
</evidence>
<dbReference type="Pfam" id="PF04434">
    <property type="entry name" value="SWIM"/>
    <property type="match status" value="1"/>
</dbReference>
<evidence type="ECO:0000313" key="2">
    <source>
        <dbReference type="EMBL" id="GAG11162.1"/>
    </source>
</evidence>
<organism evidence="2">
    <name type="scientific">marine sediment metagenome</name>
    <dbReference type="NCBI Taxonomy" id="412755"/>
    <lineage>
        <taxon>unclassified sequences</taxon>
        <taxon>metagenomes</taxon>
        <taxon>ecological metagenomes</taxon>
    </lineage>
</organism>
<comment type="caution">
    <text evidence="2">The sequence shown here is derived from an EMBL/GenBank/DDBJ whole genome shotgun (WGS) entry which is preliminary data.</text>
</comment>
<dbReference type="PROSITE" id="PS50966">
    <property type="entry name" value="ZF_SWIM"/>
    <property type="match status" value="1"/>
</dbReference>
<gene>
    <name evidence="2" type="ORF">S01H1_33448</name>
</gene>
<feature type="non-terminal residue" evidence="2">
    <location>
        <position position="161"/>
    </location>
</feature>
<dbReference type="AlphaFoldDB" id="X0VIY2"/>
<dbReference type="GO" id="GO:0008270">
    <property type="term" value="F:zinc ion binding"/>
    <property type="evidence" value="ECO:0007669"/>
    <property type="project" value="InterPro"/>
</dbReference>
<sequence length="161" mass="18767">MEYTNQKKPSEQMREVRVYAIISKGDTPKQINKETFEVPSQNDNGIYTITKNGGWKCTCPDFEKRHKDCKHIHSVKFYLEFNKKVKTENKGIVSEKQSCPYCKGVNTVGCGKRHTKSGQKQRYQCNDCNRKFIENKDYERYKGNSKTTSLILDLYFKGISL</sequence>
<name>X0VIY2_9ZZZZ</name>
<feature type="domain" description="SWIM-type" evidence="1">
    <location>
        <begin position="47"/>
        <end position="80"/>
    </location>
</feature>
<dbReference type="InterPro" id="IPR007527">
    <property type="entry name" value="Znf_SWIM"/>
</dbReference>
<dbReference type="EMBL" id="BARS01020767">
    <property type="protein sequence ID" value="GAG11162.1"/>
    <property type="molecule type" value="Genomic_DNA"/>
</dbReference>